<proteinExistence type="predicted"/>
<dbReference type="EMBL" id="JAKUCV010001697">
    <property type="protein sequence ID" value="KAJ4845364.1"/>
    <property type="molecule type" value="Genomic_DNA"/>
</dbReference>
<feature type="non-terminal residue" evidence="1">
    <location>
        <position position="153"/>
    </location>
</feature>
<reference evidence="1" key="1">
    <citation type="submission" date="2022-02" db="EMBL/GenBank/DDBJ databases">
        <authorList>
            <person name="Henning P.M."/>
            <person name="McCubbin A.G."/>
            <person name="Shore J.S."/>
        </authorList>
    </citation>
    <scope>NUCLEOTIDE SEQUENCE</scope>
    <source>
        <strain evidence="1">F60SS</strain>
        <tissue evidence="1">Leaves</tissue>
    </source>
</reference>
<gene>
    <name evidence="1" type="ORF">Tsubulata_043626</name>
</gene>
<protein>
    <submittedName>
        <fullName evidence="1">Uncharacterized protein</fullName>
    </submittedName>
</protein>
<comment type="caution">
    <text evidence="1">The sequence shown here is derived from an EMBL/GenBank/DDBJ whole genome shotgun (WGS) entry which is preliminary data.</text>
</comment>
<accession>A0A9Q0GAY7</accession>
<organism evidence="1 2">
    <name type="scientific">Turnera subulata</name>
    <dbReference type="NCBI Taxonomy" id="218843"/>
    <lineage>
        <taxon>Eukaryota</taxon>
        <taxon>Viridiplantae</taxon>
        <taxon>Streptophyta</taxon>
        <taxon>Embryophyta</taxon>
        <taxon>Tracheophyta</taxon>
        <taxon>Spermatophyta</taxon>
        <taxon>Magnoliopsida</taxon>
        <taxon>eudicotyledons</taxon>
        <taxon>Gunneridae</taxon>
        <taxon>Pentapetalae</taxon>
        <taxon>rosids</taxon>
        <taxon>fabids</taxon>
        <taxon>Malpighiales</taxon>
        <taxon>Passifloraceae</taxon>
        <taxon>Turnera</taxon>
    </lineage>
</organism>
<reference evidence="1" key="2">
    <citation type="journal article" date="2023" name="Plants (Basel)">
        <title>Annotation of the Turnera subulata (Passifloraceae) Draft Genome Reveals the S-Locus Evolved after the Divergence of Turneroideae from Passifloroideae in a Stepwise Manner.</title>
        <authorList>
            <person name="Henning P.M."/>
            <person name="Roalson E.H."/>
            <person name="Mir W."/>
            <person name="McCubbin A.G."/>
            <person name="Shore J.S."/>
        </authorList>
    </citation>
    <scope>NUCLEOTIDE SEQUENCE</scope>
    <source>
        <strain evidence="1">F60SS</strain>
    </source>
</reference>
<sequence length="153" mass="17838">FFHPFFFSLTDVAGALCVFFSQIHLFLKSLILPNPSLSLQSKSNRRSLLRRCRGHRARHHRRHSFLHPFVFGWWRTDAVSTPTPPTPTTAPSPASPSSVGFEETLRGVQSLYQIDQISPATLVKQFEERFITRRNIRRNWRLNTVRICLMHPR</sequence>
<name>A0A9Q0GAY7_9ROSI</name>
<dbReference type="AlphaFoldDB" id="A0A9Q0GAY7"/>
<dbReference type="Proteomes" id="UP001141552">
    <property type="component" value="Unassembled WGS sequence"/>
</dbReference>
<evidence type="ECO:0000313" key="1">
    <source>
        <dbReference type="EMBL" id="KAJ4845364.1"/>
    </source>
</evidence>
<keyword evidence="2" id="KW-1185">Reference proteome</keyword>
<evidence type="ECO:0000313" key="2">
    <source>
        <dbReference type="Proteomes" id="UP001141552"/>
    </source>
</evidence>